<dbReference type="InterPro" id="IPR015797">
    <property type="entry name" value="NUDIX_hydrolase-like_dom_sf"/>
</dbReference>
<dbReference type="PRINTS" id="PR00502">
    <property type="entry name" value="NUDIXFAMILY"/>
</dbReference>
<keyword evidence="1 2" id="KW-0378">Hydrolase</keyword>
<keyword evidence="4" id="KW-0548">Nucleotidyltransferase</keyword>
<gene>
    <name evidence="4" type="ORF">CRYO30217_02050</name>
</gene>
<dbReference type="Gene3D" id="3.90.79.10">
    <property type="entry name" value="Nucleoside Triphosphate Pyrophosphohydrolase"/>
    <property type="match status" value="1"/>
</dbReference>
<accession>A0A916JN89</accession>
<keyword evidence="5" id="KW-1185">Reference proteome</keyword>
<dbReference type="PROSITE" id="PS51462">
    <property type="entry name" value="NUDIX"/>
    <property type="match status" value="1"/>
</dbReference>
<evidence type="ECO:0000313" key="4">
    <source>
        <dbReference type="EMBL" id="CAG5082948.1"/>
    </source>
</evidence>
<evidence type="ECO:0000313" key="5">
    <source>
        <dbReference type="Proteomes" id="UP000683507"/>
    </source>
</evidence>
<dbReference type="SUPFAM" id="SSF55811">
    <property type="entry name" value="Nudix"/>
    <property type="match status" value="1"/>
</dbReference>
<dbReference type="AlphaFoldDB" id="A0A916JN89"/>
<protein>
    <submittedName>
        <fullName evidence="4">Bifunctional NMN adenylyltransferase/Nudix hydrolase</fullName>
    </submittedName>
</protein>
<dbReference type="KEGG" id="ptan:CRYO30217_02050"/>
<dbReference type="InterPro" id="IPR000086">
    <property type="entry name" value="NUDIX_hydrolase_dom"/>
</dbReference>
<evidence type="ECO:0000256" key="2">
    <source>
        <dbReference type="RuleBase" id="RU003476"/>
    </source>
</evidence>
<dbReference type="GO" id="GO:0016779">
    <property type="term" value="F:nucleotidyltransferase activity"/>
    <property type="evidence" value="ECO:0007669"/>
    <property type="project" value="UniProtKB-KW"/>
</dbReference>
<dbReference type="CDD" id="cd18873">
    <property type="entry name" value="NUDIX_NadM_like"/>
    <property type="match status" value="1"/>
</dbReference>
<dbReference type="RefSeq" id="WP_258542259.1">
    <property type="nucleotide sequence ID" value="NZ_OU015584.1"/>
</dbReference>
<dbReference type="Proteomes" id="UP000683507">
    <property type="component" value="Chromosome"/>
</dbReference>
<feature type="domain" description="Nudix hydrolase" evidence="3">
    <location>
        <begin position="5"/>
        <end position="141"/>
    </location>
</feature>
<dbReference type="EMBL" id="OU015584">
    <property type="protein sequence ID" value="CAG5082948.1"/>
    <property type="molecule type" value="Genomic_DNA"/>
</dbReference>
<comment type="similarity">
    <text evidence="2">Belongs to the Nudix hydrolase family.</text>
</comment>
<organism evidence="4 5">
    <name type="scientific">Parvicella tangerina</name>
    <dbReference type="NCBI Taxonomy" id="2829795"/>
    <lineage>
        <taxon>Bacteria</taxon>
        <taxon>Pseudomonadati</taxon>
        <taxon>Bacteroidota</taxon>
        <taxon>Flavobacteriia</taxon>
        <taxon>Flavobacteriales</taxon>
        <taxon>Parvicellaceae</taxon>
        <taxon>Parvicella</taxon>
    </lineage>
</organism>
<sequence>MADYPRIDVTVDVVVFGSSLDCDLSVLLIKRKNDPFKDHWAIPGGFVDHDEDLETAAIRELWEETGIRLPSLNQLYAFGDPKRDPRKRVVTIAFYAEVRMENVNPKAADDASEVKWFNLNNLPNLAFDHAAILKKALTKIAL</sequence>
<keyword evidence="4" id="KW-0808">Transferase</keyword>
<evidence type="ECO:0000259" key="3">
    <source>
        <dbReference type="PROSITE" id="PS51462"/>
    </source>
</evidence>
<name>A0A916JN89_9FLAO</name>
<dbReference type="InterPro" id="IPR020476">
    <property type="entry name" value="Nudix_hydrolase"/>
</dbReference>
<proteinExistence type="inferred from homology"/>
<dbReference type="PANTHER" id="PTHR43736">
    <property type="entry name" value="ADP-RIBOSE PYROPHOSPHATASE"/>
    <property type="match status" value="1"/>
</dbReference>
<dbReference type="InterPro" id="IPR020084">
    <property type="entry name" value="NUDIX_hydrolase_CS"/>
</dbReference>
<dbReference type="PROSITE" id="PS00893">
    <property type="entry name" value="NUDIX_BOX"/>
    <property type="match status" value="1"/>
</dbReference>
<evidence type="ECO:0000256" key="1">
    <source>
        <dbReference type="ARBA" id="ARBA00022801"/>
    </source>
</evidence>
<dbReference type="GO" id="GO:0016787">
    <property type="term" value="F:hydrolase activity"/>
    <property type="evidence" value="ECO:0007669"/>
    <property type="project" value="UniProtKB-KW"/>
</dbReference>
<dbReference type="PANTHER" id="PTHR43736:SF4">
    <property type="entry name" value="SLR1690 PROTEIN"/>
    <property type="match status" value="1"/>
</dbReference>
<reference evidence="4" key="1">
    <citation type="submission" date="2021-04" db="EMBL/GenBank/DDBJ databases">
        <authorList>
            <person name="Rodrigo-Torres L."/>
            <person name="Arahal R. D."/>
            <person name="Lucena T."/>
        </authorList>
    </citation>
    <scope>NUCLEOTIDE SEQUENCE</scope>
    <source>
        <strain evidence="4">AS29M-1</strain>
    </source>
</reference>
<dbReference type="Pfam" id="PF00293">
    <property type="entry name" value="NUDIX"/>
    <property type="match status" value="1"/>
</dbReference>